<dbReference type="GO" id="GO:0008409">
    <property type="term" value="F:5'-3' exonuclease activity"/>
    <property type="evidence" value="ECO:0007669"/>
    <property type="project" value="TreeGrafter"/>
</dbReference>
<dbReference type="InterPro" id="IPR003034">
    <property type="entry name" value="SAP_dom"/>
</dbReference>
<dbReference type="InterPro" id="IPR049126">
    <property type="entry name" value="FAN1-like_TPR"/>
</dbReference>
<keyword evidence="4" id="KW-1185">Reference proteome</keyword>
<dbReference type="EC" id="3.1.4.1" evidence="1"/>
<dbReference type="GO" id="GO:0005634">
    <property type="term" value="C:nucleus"/>
    <property type="evidence" value="ECO:0007669"/>
    <property type="project" value="UniProtKB-SubCell"/>
</dbReference>
<sequence length="686" mass="78797">MNRSPISISNEEAKRIKEVVAEEFVKLRESLSSSEVQEDDLNRSRNYCAPSRIVQVEVIKETNTEVFAELSEPTVLVEARKGLTKFAIEAKRLKQVNHEREPNVCKYVSCSGKSNEEEKRTPTTKRYYRSRYRIVKSPSCSTSFNASNTEVDSAIDSPENNIISRKWNKFAVSVRRSNPFSSEKEANQPVRDFTPIIVDCSTSLSSRFGVELSTPNFSENIPKSPPNILQTLNRSNSVEVLSGTEISVVSCGKSGELRKEVSAFHSKETNSWENFVAHLISIQRNDNLRDLFIYDDIIIFNEFSSLSMVAQTIFIHILNSEFTWYRASAFINTEISEELRPFIDTLIEKHFLNTDPSVEEVGLLVELLSVQELRNLCKVLGLRCDGNRRILTESVIKFSRSLIIGNVNEGKDLDRKNFVKEEILKISGRVVKVNHTHRELFLRTQLLYALPLAKTMKVDGRVELIALMNDVSGGKVTYPSYTWEPLQKLFSSREALVRFQYALLLEANIKWKIKSKDFDEVVNLYESAIIQFQEELRDDHAREQSARLPNYLRNFTRGTVLARAVHHSIKCLRTKRMHSKMIYAYETLLSQDLYLKCFKGIWYDRLAQIYQQIMRDISKTVIFLTEALVDPSLNFIDRVLLSNRASPIVNVKKKKKAEAQMYEELKSTLCILKGVREIPINAGCFD</sequence>
<keyword evidence="1" id="KW-0464">Manganese</keyword>
<comment type="similarity">
    <text evidence="1">Belongs to the FAN1 family.</text>
</comment>
<dbReference type="GO" id="GO:0017108">
    <property type="term" value="F:5'-flap endonuclease activity"/>
    <property type="evidence" value="ECO:0007669"/>
    <property type="project" value="TreeGrafter"/>
</dbReference>
<evidence type="ECO:0000256" key="1">
    <source>
        <dbReference type="RuleBase" id="RU365033"/>
    </source>
</evidence>
<dbReference type="GO" id="GO:0004528">
    <property type="term" value="F:phosphodiesterase I activity"/>
    <property type="evidence" value="ECO:0007669"/>
    <property type="project" value="UniProtKB-EC"/>
</dbReference>
<protein>
    <recommendedName>
        <fullName evidence="1">Fanconi-associated nuclease</fullName>
        <ecNumber evidence="1">3.1.4.1</ecNumber>
    </recommendedName>
</protein>
<dbReference type="PANTHER" id="PTHR15749">
    <property type="entry name" value="FANCONI-ASSOCIATED NUCLEASE 1"/>
    <property type="match status" value="1"/>
</dbReference>
<comment type="catalytic activity">
    <reaction evidence="1">
        <text>Hydrolytically removes 5'-nucleotides successively from the 3'-hydroxy termini of 3'-hydroxy-terminated oligonucleotides.</text>
        <dbReference type="EC" id="3.1.4.1"/>
    </reaction>
</comment>
<proteinExistence type="inferred from homology"/>
<keyword evidence="1" id="KW-0479">Metal-binding</keyword>
<evidence type="ECO:0000313" key="3">
    <source>
        <dbReference type="EMBL" id="KAG8227131.1"/>
    </source>
</evidence>
<dbReference type="PANTHER" id="PTHR15749:SF4">
    <property type="entry name" value="FANCONI-ASSOCIATED NUCLEASE 1"/>
    <property type="match status" value="1"/>
</dbReference>
<evidence type="ECO:0000313" key="4">
    <source>
        <dbReference type="Proteomes" id="UP000792457"/>
    </source>
</evidence>
<organism evidence="3 4">
    <name type="scientific">Ladona fulva</name>
    <name type="common">Scarce chaser dragonfly</name>
    <name type="synonym">Libellula fulva</name>
    <dbReference type="NCBI Taxonomy" id="123851"/>
    <lineage>
        <taxon>Eukaryota</taxon>
        <taxon>Metazoa</taxon>
        <taxon>Ecdysozoa</taxon>
        <taxon>Arthropoda</taxon>
        <taxon>Hexapoda</taxon>
        <taxon>Insecta</taxon>
        <taxon>Pterygota</taxon>
        <taxon>Palaeoptera</taxon>
        <taxon>Odonata</taxon>
        <taxon>Epiprocta</taxon>
        <taxon>Anisoptera</taxon>
        <taxon>Libelluloidea</taxon>
        <taxon>Libellulidae</taxon>
        <taxon>Ladona</taxon>
    </lineage>
</organism>
<dbReference type="EMBL" id="KZ308312">
    <property type="protein sequence ID" value="KAG8227131.1"/>
    <property type="molecule type" value="Genomic_DNA"/>
</dbReference>
<dbReference type="InterPro" id="IPR033315">
    <property type="entry name" value="Fan1-like"/>
</dbReference>
<reference evidence="3" key="1">
    <citation type="submission" date="2013-04" db="EMBL/GenBank/DDBJ databases">
        <authorList>
            <person name="Qu J."/>
            <person name="Murali S.C."/>
            <person name="Bandaranaike D."/>
            <person name="Bellair M."/>
            <person name="Blankenburg K."/>
            <person name="Chao H."/>
            <person name="Dinh H."/>
            <person name="Doddapaneni H."/>
            <person name="Downs B."/>
            <person name="Dugan-Rocha S."/>
            <person name="Elkadiri S."/>
            <person name="Gnanaolivu R.D."/>
            <person name="Hernandez B."/>
            <person name="Javaid M."/>
            <person name="Jayaseelan J.C."/>
            <person name="Lee S."/>
            <person name="Li M."/>
            <person name="Ming W."/>
            <person name="Munidasa M."/>
            <person name="Muniz J."/>
            <person name="Nguyen L."/>
            <person name="Ongeri F."/>
            <person name="Osuji N."/>
            <person name="Pu L.-L."/>
            <person name="Puazo M."/>
            <person name="Qu C."/>
            <person name="Quiroz J."/>
            <person name="Raj R."/>
            <person name="Weissenberger G."/>
            <person name="Xin Y."/>
            <person name="Zou X."/>
            <person name="Han Y."/>
            <person name="Richards S."/>
            <person name="Worley K."/>
            <person name="Muzny D."/>
            <person name="Gibbs R."/>
        </authorList>
    </citation>
    <scope>NUCLEOTIDE SEQUENCE</scope>
    <source>
        <strain evidence="3">Sampled in the wild</strain>
    </source>
</reference>
<reference evidence="3" key="2">
    <citation type="submission" date="2017-10" db="EMBL/GenBank/DDBJ databases">
        <title>Ladona fulva Genome sequencing and assembly.</title>
        <authorList>
            <person name="Murali S."/>
            <person name="Richards S."/>
            <person name="Bandaranaike D."/>
            <person name="Bellair M."/>
            <person name="Blankenburg K."/>
            <person name="Chao H."/>
            <person name="Dinh H."/>
            <person name="Doddapaneni H."/>
            <person name="Dugan-Rocha S."/>
            <person name="Elkadiri S."/>
            <person name="Gnanaolivu R."/>
            <person name="Hernandez B."/>
            <person name="Skinner E."/>
            <person name="Javaid M."/>
            <person name="Lee S."/>
            <person name="Li M."/>
            <person name="Ming W."/>
            <person name="Munidasa M."/>
            <person name="Muniz J."/>
            <person name="Nguyen L."/>
            <person name="Hughes D."/>
            <person name="Osuji N."/>
            <person name="Pu L.-L."/>
            <person name="Puazo M."/>
            <person name="Qu C."/>
            <person name="Quiroz J."/>
            <person name="Raj R."/>
            <person name="Weissenberger G."/>
            <person name="Xin Y."/>
            <person name="Zou X."/>
            <person name="Han Y."/>
            <person name="Worley K."/>
            <person name="Muzny D."/>
            <person name="Gibbs R."/>
        </authorList>
    </citation>
    <scope>NUCLEOTIDE SEQUENCE</scope>
    <source>
        <strain evidence="3">Sampled in the wild</strain>
    </source>
</reference>
<dbReference type="GO" id="GO:0070336">
    <property type="term" value="F:flap-structured DNA binding"/>
    <property type="evidence" value="ECO:0007669"/>
    <property type="project" value="TreeGrafter"/>
</dbReference>
<dbReference type="Proteomes" id="UP000792457">
    <property type="component" value="Unassembled WGS sequence"/>
</dbReference>
<dbReference type="OrthoDB" id="76364at2759"/>
<dbReference type="GO" id="GO:0036297">
    <property type="term" value="P:interstrand cross-link repair"/>
    <property type="evidence" value="ECO:0007669"/>
    <property type="project" value="InterPro"/>
</dbReference>
<keyword evidence="1" id="KW-0540">Nuclease</keyword>
<dbReference type="GO" id="GO:0046872">
    <property type="term" value="F:metal ion binding"/>
    <property type="evidence" value="ECO:0007669"/>
    <property type="project" value="UniProtKB-KW"/>
</dbReference>
<comment type="cofactor">
    <cofactor evidence="1">
        <name>Mg(2+)</name>
        <dbReference type="ChEBI" id="CHEBI:18420"/>
    </cofactor>
    <cofactor evidence="1">
        <name>Mn(2+)</name>
        <dbReference type="ChEBI" id="CHEBI:29035"/>
    </cofactor>
</comment>
<feature type="domain" description="SAP" evidence="2">
    <location>
        <begin position="365"/>
        <end position="399"/>
    </location>
</feature>
<accession>A0A8K0K2H0</accession>
<feature type="non-terminal residue" evidence="3">
    <location>
        <position position="1"/>
    </location>
</feature>
<evidence type="ECO:0000259" key="2">
    <source>
        <dbReference type="PROSITE" id="PS50800"/>
    </source>
</evidence>
<dbReference type="AlphaFoldDB" id="A0A8K0K2H0"/>
<keyword evidence="1" id="KW-0460">Magnesium</keyword>
<gene>
    <name evidence="3" type="ORF">J437_LFUL001675</name>
</gene>
<dbReference type="PROSITE" id="PS50800">
    <property type="entry name" value="SAP"/>
    <property type="match status" value="1"/>
</dbReference>
<keyword evidence="1" id="KW-0539">Nucleus</keyword>
<keyword evidence="1" id="KW-0227">DNA damage</keyword>
<comment type="function">
    <text evidence="1">Nuclease required for the repair of DNA interstrand cross-links (ICL). Acts as a 5'-3' exonuclease that anchors at a cut end of DNA and cleaves DNA successively at every third nucleotide, allowing to excise an ICL from one strand through flanking incisions.</text>
</comment>
<comment type="subcellular location">
    <subcellularLocation>
        <location evidence="1">Nucleus</location>
    </subcellularLocation>
</comment>
<keyword evidence="1" id="KW-0378">Hydrolase</keyword>
<name>A0A8K0K2H0_LADFU</name>
<comment type="caution">
    <text evidence="3">The sequence shown here is derived from an EMBL/GenBank/DDBJ whole genome shotgun (WGS) entry which is preliminary data.</text>
</comment>
<dbReference type="Pfam" id="PF21170">
    <property type="entry name" value="FAN1_TPR"/>
    <property type="match status" value="1"/>
</dbReference>
<keyword evidence="1" id="KW-0234">DNA repair</keyword>